<feature type="compositionally biased region" description="Low complexity" evidence="1">
    <location>
        <begin position="13"/>
        <end position="30"/>
    </location>
</feature>
<sequence>MIQESYTPPSRTHTTCSPNSSFSSPSSQTPHHSHSILQPHAALPADYANRLGSSSSSSMAISYTFRFGNLLNFSLNALFPTWGDPNTKAQTGMLVTPFSTKSKALRIDKLAPRLCPARITLGSLAIPSSPSAYQNPLLLRRLSGVGFSPHDIDPLVISGRPPPDDVDFAAAQGGADLVGGDGDVADPVGLAVPTLPGHGTKEKSLGNADAGGCVEEGGDGVIGGVVELDLMEEGGFTVAAGAAEAGVGVVVEGVVGGLNEVAASEDEVAEAEVERMKQGFPVVGAQELRPCGVLGLVMSFFSHEIKGLQGKEGQW</sequence>
<feature type="region of interest" description="Disordered" evidence="1">
    <location>
        <begin position="1"/>
        <end position="36"/>
    </location>
</feature>
<dbReference type="AlphaFoldDB" id="A0A835C911"/>
<dbReference type="Proteomes" id="UP000634136">
    <property type="component" value="Unassembled WGS sequence"/>
</dbReference>
<evidence type="ECO:0000256" key="1">
    <source>
        <dbReference type="SAM" id="MobiDB-lite"/>
    </source>
</evidence>
<reference evidence="2" key="1">
    <citation type="submission" date="2020-09" db="EMBL/GenBank/DDBJ databases">
        <title>Genome-Enabled Discovery of Anthraquinone Biosynthesis in Senna tora.</title>
        <authorList>
            <person name="Kang S.-H."/>
            <person name="Pandey R.P."/>
            <person name="Lee C.-M."/>
            <person name="Sim J.-S."/>
            <person name="Jeong J.-T."/>
            <person name="Choi B.-S."/>
            <person name="Jung M."/>
            <person name="Ginzburg D."/>
            <person name="Zhao K."/>
            <person name="Won S.Y."/>
            <person name="Oh T.-J."/>
            <person name="Yu Y."/>
            <person name="Kim N.-H."/>
            <person name="Lee O.R."/>
            <person name="Lee T.-H."/>
            <person name="Bashyal P."/>
            <person name="Kim T.-S."/>
            <person name="Lee W.-H."/>
            <person name="Kawkins C."/>
            <person name="Kim C.-K."/>
            <person name="Kim J.S."/>
            <person name="Ahn B.O."/>
            <person name="Rhee S.Y."/>
            <person name="Sohng J.K."/>
        </authorList>
    </citation>
    <scope>NUCLEOTIDE SEQUENCE</scope>
    <source>
        <tissue evidence="2">Leaf</tissue>
    </source>
</reference>
<keyword evidence="3" id="KW-1185">Reference proteome</keyword>
<dbReference type="EMBL" id="JAAIUW010000004">
    <property type="protein sequence ID" value="KAF7833910.1"/>
    <property type="molecule type" value="Genomic_DNA"/>
</dbReference>
<proteinExistence type="predicted"/>
<comment type="caution">
    <text evidence="2">The sequence shown here is derived from an EMBL/GenBank/DDBJ whole genome shotgun (WGS) entry which is preliminary data.</text>
</comment>
<organism evidence="2 3">
    <name type="scientific">Senna tora</name>
    <dbReference type="NCBI Taxonomy" id="362788"/>
    <lineage>
        <taxon>Eukaryota</taxon>
        <taxon>Viridiplantae</taxon>
        <taxon>Streptophyta</taxon>
        <taxon>Embryophyta</taxon>
        <taxon>Tracheophyta</taxon>
        <taxon>Spermatophyta</taxon>
        <taxon>Magnoliopsida</taxon>
        <taxon>eudicotyledons</taxon>
        <taxon>Gunneridae</taxon>
        <taxon>Pentapetalae</taxon>
        <taxon>rosids</taxon>
        <taxon>fabids</taxon>
        <taxon>Fabales</taxon>
        <taxon>Fabaceae</taxon>
        <taxon>Caesalpinioideae</taxon>
        <taxon>Cassia clade</taxon>
        <taxon>Senna</taxon>
    </lineage>
</organism>
<accession>A0A835C911</accession>
<gene>
    <name evidence="2" type="ORF">G2W53_008769</name>
</gene>
<evidence type="ECO:0000313" key="2">
    <source>
        <dbReference type="EMBL" id="KAF7833910.1"/>
    </source>
</evidence>
<protein>
    <submittedName>
        <fullName evidence="2">Uncharacterized protein</fullName>
    </submittedName>
</protein>
<name>A0A835C911_9FABA</name>
<evidence type="ECO:0000313" key="3">
    <source>
        <dbReference type="Proteomes" id="UP000634136"/>
    </source>
</evidence>
<feature type="compositionally biased region" description="Polar residues" evidence="1">
    <location>
        <begin position="1"/>
        <end position="12"/>
    </location>
</feature>